<dbReference type="InterPro" id="IPR006680">
    <property type="entry name" value="Amidohydro-rel"/>
</dbReference>
<dbReference type="Pfam" id="PF01979">
    <property type="entry name" value="Amidohydro_1"/>
    <property type="match status" value="1"/>
</dbReference>
<comment type="caution">
    <text evidence="3">The sequence shown here is derived from an EMBL/GenBank/DDBJ whole genome shotgun (WGS) entry which is preliminary data.</text>
</comment>
<keyword evidence="4" id="KW-1185">Reference proteome</keyword>
<dbReference type="InterPro" id="IPR032466">
    <property type="entry name" value="Metal_Hydrolase"/>
</dbReference>
<protein>
    <recommendedName>
        <fullName evidence="2">Amidohydrolase-related domain-containing protein</fullName>
    </recommendedName>
</protein>
<dbReference type="SUPFAM" id="SSF51556">
    <property type="entry name" value="Metallo-dependent hydrolases"/>
    <property type="match status" value="1"/>
</dbReference>
<dbReference type="InterPro" id="IPR011059">
    <property type="entry name" value="Metal-dep_hydrolase_composite"/>
</dbReference>
<evidence type="ECO:0000256" key="1">
    <source>
        <dbReference type="ARBA" id="ARBA00022801"/>
    </source>
</evidence>
<dbReference type="Gene3D" id="2.30.40.10">
    <property type="entry name" value="Urease, subunit C, domain 1"/>
    <property type="match status" value="1"/>
</dbReference>
<dbReference type="PANTHER" id="PTHR43794:SF11">
    <property type="entry name" value="AMIDOHYDROLASE-RELATED DOMAIN-CONTAINING PROTEIN"/>
    <property type="match status" value="1"/>
</dbReference>
<organism evidence="3 4">
    <name type="scientific">Dendryphion nanum</name>
    <dbReference type="NCBI Taxonomy" id="256645"/>
    <lineage>
        <taxon>Eukaryota</taxon>
        <taxon>Fungi</taxon>
        <taxon>Dikarya</taxon>
        <taxon>Ascomycota</taxon>
        <taxon>Pezizomycotina</taxon>
        <taxon>Dothideomycetes</taxon>
        <taxon>Pleosporomycetidae</taxon>
        <taxon>Pleosporales</taxon>
        <taxon>Torulaceae</taxon>
        <taxon>Dendryphion</taxon>
    </lineage>
</organism>
<sequence length="507" mass="54998">MSILLRNGTVLIHDANNHVIPTQTSILINNSKIAKIGRDIVASSGTQTIDCTDKIISPGFIDTHHHGWQTQLKGRHANELLLEYMVTGNAQSTQYAPKDVFYGELSGMLELIAGGTTTVVDHAHVTMSPAHAEYAISATASSGIRSVFCFTPIMRVKNFNPLTYHPNPMEDWVMETFQKLAQEGPWGNGRVTLGLGWDFYFLPQEVTKQVFRTATEAGVKTITSHYVNTPQLGAAWGNLPAHLKDMGLLDEKLLFSHSNGASKDAIALIREHGSHISSTPSTELQMAMSRPVCFDAAFQDGGPSGNEVGAQDCGSFGIDCHSYNAGSILSEARLGLTAARTFFNEFHLAQGETARTLPENLSVEAAFNLATIKGAEAVRMEEEIGRIAEGYEADLVIFDALSPAMIGAAQHDPVAAIIMHSSPADIETVIVGGVLRKRSGKLVNVQLESGIDLGGDVVKDSLEWKDVAKEIVRGREAIQTKIDKIDFKEARAALVKTYHIDESVFVD</sequence>
<evidence type="ECO:0000313" key="3">
    <source>
        <dbReference type="EMBL" id="KAH7138521.1"/>
    </source>
</evidence>
<proteinExistence type="predicted"/>
<feature type="domain" description="Amidohydrolase-related" evidence="2">
    <location>
        <begin position="55"/>
        <end position="434"/>
    </location>
</feature>
<dbReference type="EMBL" id="JAGMWT010000001">
    <property type="protein sequence ID" value="KAH7138521.1"/>
    <property type="molecule type" value="Genomic_DNA"/>
</dbReference>
<dbReference type="OrthoDB" id="194468at2759"/>
<dbReference type="SUPFAM" id="SSF51338">
    <property type="entry name" value="Composite domain of metallo-dependent hydrolases"/>
    <property type="match status" value="1"/>
</dbReference>
<reference evidence="3" key="1">
    <citation type="journal article" date="2021" name="Nat. Commun.">
        <title>Genetic determinants of endophytism in the Arabidopsis root mycobiome.</title>
        <authorList>
            <person name="Mesny F."/>
            <person name="Miyauchi S."/>
            <person name="Thiergart T."/>
            <person name="Pickel B."/>
            <person name="Atanasova L."/>
            <person name="Karlsson M."/>
            <person name="Huettel B."/>
            <person name="Barry K.W."/>
            <person name="Haridas S."/>
            <person name="Chen C."/>
            <person name="Bauer D."/>
            <person name="Andreopoulos W."/>
            <person name="Pangilinan J."/>
            <person name="LaButti K."/>
            <person name="Riley R."/>
            <person name="Lipzen A."/>
            <person name="Clum A."/>
            <person name="Drula E."/>
            <person name="Henrissat B."/>
            <person name="Kohler A."/>
            <person name="Grigoriev I.V."/>
            <person name="Martin F.M."/>
            <person name="Hacquard S."/>
        </authorList>
    </citation>
    <scope>NUCLEOTIDE SEQUENCE</scope>
    <source>
        <strain evidence="3">MPI-CAGE-CH-0243</strain>
    </source>
</reference>
<gene>
    <name evidence="3" type="ORF">B0J11DRAFT_514637</name>
</gene>
<evidence type="ECO:0000259" key="2">
    <source>
        <dbReference type="Pfam" id="PF01979"/>
    </source>
</evidence>
<keyword evidence="1" id="KW-0378">Hydrolase</keyword>
<dbReference type="InterPro" id="IPR050287">
    <property type="entry name" value="MTA/SAH_deaminase"/>
</dbReference>
<dbReference type="AlphaFoldDB" id="A0A9P9EKH5"/>
<dbReference type="PANTHER" id="PTHR43794">
    <property type="entry name" value="AMINOHYDROLASE SSNA-RELATED"/>
    <property type="match status" value="1"/>
</dbReference>
<accession>A0A9P9EKH5</accession>
<name>A0A9P9EKH5_9PLEO</name>
<dbReference type="GO" id="GO:0016810">
    <property type="term" value="F:hydrolase activity, acting on carbon-nitrogen (but not peptide) bonds"/>
    <property type="evidence" value="ECO:0007669"/>
    <property type="project" value="InterPro"/>
</dbReference>
<evidence type="ECO:0000313" key="4">
    <source>
        <dbReference type="Proteomes" id="UP000700596"/>
    </source>
</evidence>
<dbReference type="Proteomes" id="UP000700596">
    <property type="component" value="Unassembled WGS sequence"/>
</dbReference>
<dbReference type="Gene3D" id="3.20.20.140">
    <property type="entry name" value="Metal-dependent hydrolases"/>
    <property type="match status" value="1"/>
</dbReference>